<evidence type="ECO:0000256" key="12">
    <source>
        <dbReference type="SAM" id="MobiDB-lite"/>
    </source>
</evidence>
<dbReference type="InterPro" id="IPR043129">
    <property type="entry name" value="ATPase_NBD"/>
</dbReference>
<dbReference type="SUPFAM" id="SSF53067">
    <property type="entry name" value="Actin-like ATPase domain"/>
    <property type="match status" value="2"/>
</dbReference>
<comment type="function">
    <text evidence="1 9">Acts as a chaperone.</text>
</comment>
<dbReference type="GO" id="GO:0005524">
    <property type="term" value="F:ATP binding"/>
    <property type="evidence" value="ECO:0007669"/>
    <property type="project" value="UniProtKB-UniRule"/>
</dbReference>
<dbReference type="PROSITE" id="PS01036">
    <property type="entry name" value="HSP70_3"/>
    <property type="match status" value="1"/>
</dbReference>
<comment type="induction">
    <text evidence="9">By stress conditions e.g. heat shock.</text>
</comment>
<evidence type="ECO:0000256" key="1">
    <source>
        <dbReference type="ARBA" id="ARBA00002290"/>
    </source>
</evidence>
<evidence type="ECO:0000256" key="10">
    <source>
        <dbReference type="RuleBase" id="RU003322"/>
    </source>
</evidence>
<protein>
    <recommendedName>
        <fullName evidence="3 9">Chaperone protein DnaK</fullName>
    </recommendedName>
    <alternativeName>
        <fullName evidence="9">HSP70</fullName>
    </alternativeName>
    <alternativeName>
        <fullName evidence="9">Heat shock 70 kDa protein</fullName>
    </alternativeName>
    <alternativeName>
        <fullName evidence="9">Heat shock protein 70</fullName>
    </alternativeName>
</protein>
<feature type="region of interest" description="Disordered" evidence="12">
    <location>
        <begin position="600"/>
        <end position="637"/>
    </location>
</feature>
<evidence type="ECO:0000256" key="6">
    <source>
        <dbReference type="ARBA" id="ARBA00022840"/>
    </source>
</evidence>
<dbReference type="FunFam" id="2.60.34.10:FF:000014">
    <property type="entry name" value="Chaperone protein DnaK HSP70"/>
    <property type="match status" value="1"/>
</dbReference>
<dbReference type="Gene3D" id="2.60.34.10">
    <property type="entry name" value="Substrate Binding Domain Of DNAk, Chain A, domain 1"/>
    <property type="match status" value="1"/>
</dbReference>
<dbReference type="InterPro" id="IPR018181">
    <property type="entry name" value="Heat_shock_70_CS"/>
</dbReference>
<dbReference type="PROSITE" id="PS00329">
    <property type="entry name" value="HSP70_2"/>
    <property type="match status" value="1"/>
</dbReference>
<dbReference type="Pfam" id="PF00012">
    <property type="entry name" value="HSP70"/>
    <property type="match status" value="1"/>
</dbReference>
<dbReference type="SUPFAM" id="SSF100920">
    <property type="entry name" value="Heat shock protein 70kD (HSP70), peptide-binding domain"/>
    <property type="match status" value="1"/>
</dbReference>
<dbReference type="RefSeq" id="WP_108826798.1">
    <property type="nucleotide sequence ID" value="NZ_OMOR01000001.1"/>
</dbReference>
<keyword evidence="8 9" id="KW-0143">Chaperone</keyword>
<evidence type="ECO:0000256" key="8">
    <source>
        <dbReference type="ARBA" id="ARBA00023186"/>
    </source>
</evidence>
<dbReference type="EMBL" id="OMOR01000001">
    <property type="protein sequence ID" value="SPH19462.1"/>
    <property type="molecule type" value="Genomic_DNA"/>
</dbReference>
<dbReference type="Gene3D" id="3.90.640.10">
    <property type="entry name" value="Actin, Chain A, domain 4"/>
    <property type="match status" value="1"/>
</dbReference>
<sequence>MAKVIGIDLGTTNSCIAIMDGSQPRVVENAEGARTTPSIVAFTDNERLVGQPAKRQAVTNPDNTIFGVKRLIGRRNDDAHLAKDKKNLPFNVIDGGNGDAWVEAKGEKYSPSQISAFILGKMKETAESYLGEDVTQAVITVPAYFNDAQRQATKDAGKIAGLEVLRIINEPTAAALAYGLDKENTQTIAVYDLGGGTFDVTILEIDDGLFEVKSTNGDTFLGGEDFDMRIVNYLADEFKKEHSVDLTQDKMALQRLKEAAEKAKIELSSANQTEINQPFISMGSTGQPLHMVMKLTRAKLESLVNDLIKASMKPCAAALKDAGLSASDIDEVVLVGGMTRMPKVIEEVTKFFGKEPHKGVNPDEVVAMGAAIQAGVLQGDVKDVVLLDVTPLSLGIETLGGVFTRLIDRNTTIPTKKSQIFSTAEDNQNAVTIRVFQGEREMASDNKILGAFNLESIPPAPRGMPQIEVTFDIDANGIVSVGAMDKGTMKEQKITIQASGGLSDEDIEAMVKDAEENADADKERKELIEAKNQAESLIHSTEKSMEEHKDKVDPTTIEAIELAIAALNDDLETENADKIKSGIQNVTESAMKLGEAIYKASAAEAGEEEPAAADEPRDGDDDILDAEFEDLDDDKRA</sequence>
<dbReference type="PROSITE" id="PS00297">
    <property type="entry name" value="HSP70_1"/>
    <property type="match status" value="1"/>
</dbReference>
<dbReference type="FunFam" id="3.30.420.40:FF:000004">
    <property type="entry name" value="Molecular chaperone DnaK"/>
    <property type="match status" value="1"/>
</dbReference>
<organism evidence="13 14">
    <name type="scientific">Ascidiaceihabitans donghaensis</name>
    <dbReference type="NCBI Taxonomy" id="1510460"/>
    <lineage>
        <taxon>Bacteria</taxon>
        <taxon>Pseudomonadati</taxon>
        <taxon>Pseudomonadota</taxon>
        <taxon>Alphaproteobacteria</taxon>
        <taxon>Rhodobacterales</taxon>
        <taxon>Paracoccaceae</taxon>
        <taxon>Ascidiaceihabitans</taxon>
    </lineage>
</organism>
<dbReference type="PANTHER" id="PTHR19375">
    <property type="entry name" value="HEAT SHOCK PROTEIN 70KDA"/>
    <property type="match status" value="1"/>
</dbReference>
<keyword evidence="11" id="KW-0175">Coiled coil</keyword>
<dbReference type="Gene3D" id="3.30.420.40">
    <property type="match status" value="2"/>
</dbReference>
<dbReference type="NCBIfam" id="NF001413">
    <property type="entry name" value="PRK00290.1"/>
    <property type="match status" value="1"/>
</dbReference>
<evidence type="ECO:0000256" key="7">
    <source>
        <dbReference type="ARBA" id="ARBA00023016"/>
    </source>
</evidence>
<feature type="coiled-coil region" evidence="11">
    <location>
        <begin position="246"/>
        <end position="273"/>
    </location>
</feature>
<comment type="similarity">
    <text evidence="2 9 10">Belongs to the heat shock protein 70 family.</text>
</comment>
<dbReference type="InterPro" id="IPR029048">
    <property type="entry name" value="HSP70_C_sf"/>
</dbReference>
<evidence type="ECO:0000256" key="11">
    <source>
        <dbReference type="SAM" id="Coils"/>
    </source>
</evidence>
<keyword evidence="7 9" id="KW-0346">Stress response</keyword>
<keyword evidence="4 9" id="KW-0597">Phosphoprotein</keyword>
<reference evidence="13 14" key="1">
    <citation type="submission" date="2018-03" db="EMBL/GenBank/DDBJ databases">
        <authorList>
            <person name="Keele B.F."/>
        </authorList>
    </citation>
    <scope>NUCLEOTIDE SEQUENCE [LARGE SCALE GENOMIC DNA]</scope>
    <source>
        <strain evidence="13 14">CECT 8599</strain>
    </source>
</reference>
<gene>
    <name evidence="13" type="primary">dnaK_1</name>
    <name evidence="9" type="synonym">dnaK</name>
    <name evidence="13" type="ORF">ASD8599_00186</name>
</gene>
<dbReference type="NCBIfam" id="TIGR02350">
    <property type="entry name" value="prok_dnaK"/>
    <property type="match status" value="1"/>
</dbReference>
<feature type="coiled-coil region" evidence="11">
    <location>
        <begin position="511"/>
        <end position="577"/>
    </location>
</feature>
<dbReference type="NCBIfam" id="NF003520">
    <property type="entry name" value="PRK05183.1"/>
    <property type="match status" value="1"/>
</dbReference>
<dbReference type="Proteomes" id="UP000244880">
    <property type="component" value="Unassembled WGS sequence"/>
</dbReference>
<dbReference type="InterPro" id="IPR013126">
    <property type="entry name" value="Hsp_70_fam"/>
</dbReference>
<accession>A0A2R8B8U2</accession>
<keyword evidence="5 9" id="KW-0547">Nucleotide-binding</keyword>
<keyword evidence="14" id="KW-1185">Reference proteome</keyword>
<dbReference type="OrthoDB" id="9766019at2"/>
<dbReference type="PRINTS" id="PR00301">
    <property type="entry name" value="HEATSHOCK70"/>
</dbReference>
<dbReference type="FunFam" id="3.90.640.10:FF:000003">
    <property type="entry name" value="Molecular chaperone DnaK"/>
    <property type="match status" value="1"/>
</dbReference>
<dbReference type="HAMAP" id="MF_00332">
    <property type="entry name" value="DnaK"/>
    <property type="match status" value="1"/>
</dbReference>
<evidence type="ECO:0000256" key="3">
    <source>
        <dbReference type="ARBA" id="ARBA00014415"/>
    </source>
</evidence>
<evidence type="ECO:0000256" key="5">
    <source>
        <dbReference type="ARBA" id="ARBA00022741"/>
    </source>
</evidence>
<dbReference type="AlphaFoldDB" id="A0A2R8B8U2"/>
<evidence type="ECO:0000256" key="2">
    <source>
        <dbReference type="ARBA" id="ARBA00007381"/>
    </source>
</evidence>
<dbReference type="InterPro" id="IPR012725">
    <property type="entry name" value="Chaperone_DnaK"/>
</dbReference>
<dbReference type="Gene3D" id="1.20.1270.10">
    <property type="match status" value="1"/>
</dbReference>
<feature type="compositionally biased region" description="Acidic residues" evidence="12">
    <location>
        <begin position="605"/>
        <end position="637"/>
    </location>
</feature>
<dbReference type="FunFam" id="3.30.30.30:FF:000003">
    <property type="entry name" value="Heat shock protein 9"/>
    <property type="match status" value="1"/>
</dbReference>
<evidence type="ECO:0000313" key="14">
    <source>
        <dbReference type="Proteomes" id="UP000244880"/>
    </source>
</evidence>
<dbReference type="SUPFAM" id="SSF100934">
    <property type="entry name" value="Heat shock protein 70kD (HSP70), C-terminal subdomain"/>
    <property type="match status" value="1"/>
</dbReference>
<dbReference type="FunFam" id="1.20.1270.10:FF:000001">
    <property type="entry name" value="Molecular chaperone DnaK"/>
    <property type="match status" value="1"/>
</dbReference>
<proteinExistence type="evidence at transcript level"/>
<evidence type="ECO:0000256" key="4">
    <source>
        <dbReference type="ARBA" id="ARBA00022553"/>
    </source>
</evidence>
<evidence type="ECO:0000256" key="9">
    <source>
        <dbReference type="HAMAP-Rule" id="MF_00332"/>
    </source>
</evidence>
<name>A0A2R8B8U2_9RHOB</name>
<dbReference type="GO" id="GO:0140662">
    <property type="term" value="F:ATP-dependent protein folding chaperone"/>
    <property type="evidence" value="ECO:0007669"/>
    <property type="project" value="InterPro"/>
</dbReference>
<dbReference type="GO" id="GO:0051082">
    <property type="term" value="F:unfolded protein binding"/>
    <property type="evidence" value="ECO:0007669"/>
    <property type="project" value="InterPro"/>
</dbReference>
<keyword evidence="6 9" id="KW-0067">ATP-binding</keyword>
<evidence type="ECO:0000313" key="13">
    <source>
        <dbReference type="EMBL" id="SPH19462.1"/>
    </source>
</evidence>
<feature type="modified residue" description="Phosphothreonine; by autocatalysis" evidence="9">
    <location>
        <position position="197"/>
    </location>
</feature>
<dbReference type="InterPro" id="IPR029047">
    <property type="entry name" value="HSP70_peptide-bd_sf"/>
</dbReference>